<accession>A0AAV6Y748</accession>
<dbReference type="InterPro" id="IPR032675">
    <property type="entry name" value="LRR_dom_sf"/>
</dbReference>
<evidence type="ECO:0000313" key="1">
    <source>
        <dbReference type="EMBL" id="KAG8388237.1"/>
    </source>
</evidence>
<sequence length="249" mass="29106">MPQLRHLMIKCMTMSPISCSGNMVGEARFLENLQTLESVENFICTEQTIEMIPNLKKLKATYRDCKSNKKWQHYCLNNLVHLCQLETLGISFYLSSSFSRVELFPESFSFPRNPKKLSLRGCKLPWEDLRVVGSLPNLEVLKLQFRAMVGEEWELVEGEFLRLKSLQMRWLDLKYWRAENTHFPTLEYLEIKRCLFLEEIPLEIGESPTLELIEVYHSTFAVGSAVLIQDEQRSLGNGALQVRVYNNFW</sequence>
<dbReference type="EMBL" id="WHWC01000002">
    <property type="protein sequence ID" value="KAG8388237.1"/>
    <property type="molecule type" value="Genomic_DNA"/>
</dbReference>
<dbReference type="PANTHER" id="PTHR15140">
    <property type="entry name" value="TUBULIN-SPECIFIC CHAPERONE E"/>
    <property type="match status" value="1"/>
</dbReference>
<reference evidence="1" key="1">
    <citation type="submission" date="2019-10" db="EMBL/GenBank/DDBJ databases">
        <authorList>
            <person name="Zhang R."/>
            <person name="Pan Y."/>
            <person name="Wang J."/>
            <person name="Ma R."/>
            <person name="Yu S."/>
        </authorList>
    </citation>
    <scope>NUCLEOTIDE SEQUENCE</scope>
    <source>
        <strain evidence="1">LA-IB0</strain>
        <tissue evidence="1">Leaf</tissue>
    </source>
</reference>
<dbReference type="PANTHER" id="PTHR15140:SF37">
    <property type="entry name" value="UBIQUITIN-LIKE DOMAIN-CONTAINING PROTEIN"/>
    <property type="match status" value="1"/>
</dbReference>
<protein>
    <submittedName>
        <fullName evidence="1">Uncharacterized protein</fullName>
    </submittedName>
</protein>
<evidence type="ECO:0000313" key="2">
    <source>
        <dbReference type="Proteomes" id="UP000826271"/>
    </source>
</evidence>
<comment type="caution">
    <text evidence="1">The sequence shown here is derived from an EMBL/GenBank/DDBJ whole genome shotgun (WGS) entry which is preliminary data.</text>
</comment>
<name>A0AAV6Y748_9LAMI</name>
<gene>
    <name evidence="1" type="ORF">BUALT_Bualt02G0104900</name>
</gene>
<organism evidence="1 2">
    <name type="scientific">Buddleja alternifolia</name>
    <dbReference type="NCBI Taxonomy" id="168488"/>
    <lineage>
        <taxon>Eukaryota</taxon>
        <taxon>Viridiplantae</taxon>
        <taxon>Streptophyta</taxon>
        <taxon>Embryophyta</taxon>
        <taxon>Tracheophyta</taxon>
        <taxon>Spermatophyta</taxon>
        <taxon>Magnoliopsida</taxon>
        <taxon>eudicotyledons</taxon>
        <taxon>Gunneridae</taxon>
        <taxon>Pentapetalae</taxon>
        <taxon>asterids</taxon>
        <taxon>lamiids</taxon>
        <taxon>Lamiales</taxon>
        <taxon>Scrophulariaceae</taxon>
        <taxon>Buddlejeae</taxon>
        <taxon>Buddleja</taxon>
    </lineage>
</organism>
<proteinExistence type="predicted"/>
<dbReference type="SUPFAM" id="SSF52047">
    <property type="entry name" value="RNI-like"/>
    <property type="match status" value="1"/>
</dbReference>
<dbReference type="AlphaFoldDB" id="A0AAV6Y748"/>
<dbReference type="Proteomes" id="UP000826271">
    <property type="component" value="Unassembled WGS sequence"/>
</dbReference>
<keyword evidence="2" id="KW-1185">Reference proteome</keyword>
<dbReference type="Gene3D" id="3.80.10.10">
    <property type="entry name" value="Ribonuclease Inhibitor"/>
    <property type="match status" value="1"/>
</dbReference>